<reference evidence="1" key="1">
    <citation type="submission" date="2023-04" db="EMBL/GenBank/DDBJ databases">
        <title>A chromosome-level genome assembly of the parasitoid wasp Eretmocerus hayati.</title>
        <authorList>
            <person name="Zhong Y."/>
            <person name="Liu S."/>
            <person name="Liu Y."/>
        </authorList>
    </citation>
    <scope>NUCLEOTIDE SEQUENCE</scope>
    <source>
        <strain evidence="1">ZJU_SS_LIU_2023</strain>
    </source>
</reference>
<name>A0ACC2PK98_9HYME</name>
<evidence type="ECO:0000313" key="2">
    <source>
        <dbReference type="Proteomes" id="UP001239111"/>
    </source>
</evidence>
<organism evidence="1 2">
    <name type="scientific">Eretmocerus hayati</name>
    <dbReference type="NCBI Taxonomy" id="131215"/>
    <lineage>
        <taxon>Eukaryota</taxon>
        <taxon>Metazoa</taxon>
        <taxon>Ecdysozoa</taxon>
        <taxon>Arthropoda</taxon>
        <taxon>Hexapoda</taxon>
        <taxon>Insecta</taxon>
        <taxon>Pterygota</taxon>
        <taxon>Neoptera</taxon>
        <taxon>Endopterygota</taxon>
        <taxon>Hymenoptera</taxon>
        <taxon>Apocrita</taxon>
        <taxon>Proctotrupomorpha</taxon>
        <taxon>Chalcidoidea</taxon>
        <taxon>Aphelinidae</taxon>
        <taxon>Aphelininae</taxon>
        <taxon>Eretmocerus</taxon>
    </lineage>
</organism>
<keyword evidence="2" id="KW-1185">Reference proteome</keyword>
<sequence length="109" mass="12459">MSKTVSEQWLGVIRPIRLRVMCDQGKGEKVGAKWPPGGSSPDLTFKTSLFFSTSLILPYFHVLLLYLAWLVASEIIYRVAGRMSQRQPTIREQKLQDFKRTSLLSLQSE</sequence>
<dbReference type="EMBL" id="CM056741">
    <property type="protein sequence ID" value="KAJ8683888.1"/>
    <property type="molecule type" value="Genomic_DNA"/>
</dbReference>
<gene>
    <name evidence="1" type="ORF">QAD02_019680</name>
</gene>
<evidence type="ECO:0000313" key="1">
    <source>
        <dbReference type="EMBL" id="KAJ8683888.1"/>
    </source>
</evidence>
<accession>A0ACC2PK98</accession>
<protein>
    <submittedName>
        <fullName evidence="1">Uncharacterized protein</fullName>
    </submittedName>
</protein>
<proteinExistence type="predicted"/>
<dbReference type="Proteomes" id="UP001239111">
    <property type="component" value="Chromosome 1"/>
</dbReference>
<comment type="caution">
    <text evidence="1">The sequence shown here is derived from an EMBL/GenBank/DDBJ whole genome shotgun (WGS) entry which is preliminary data.</text>
</comment>